<dbReference type="EMBL" id="JBHULN010000019">
    <property type="protein sequence ID" value="MFD2573619.1"/>
    <property type="molecule type" value="Genomic_DNA"/>
</dbReference>
<proteinExistence type="predicted"/>
<comment type="caution">
    <text evidence="1">The sequence shown here is derived from an EMBL/GenBank/DDBJ whole genome shotgun (WGS) entry which is preliminary data.</text>
</comment>
<dbReference type="Proteomes" id="UP001597469">
    <property type="component" value="Unassembled WGS sequence"/>
</dbReference>
<evidence type="ECO:0000313" key="2">
    <source>
        <dbReference type="Proteomes" id="UP001597469"/>
    </source>
</evidence>
<evidence type="ECO:0000313" key="1">
    <source>
        <dbReference type="EMBL" id="MFD2573619.1"/>
    </source>
</evidence>
<keyword evidence="2" id="KW-1185">Reference proteome</keyword>
<gene>
    <name evidence="1" type="ORF">ACFSUS_23470</name>
</gene>
<dbReference type="RefSeq" id="WP_381526462.1">
    <property type="nucleotide sequence ID" value="NZ_JBHULN010000019.1"/>
</dbReference>
<protein>
    <submittedName>
        <fullName evidence="1">Glutaminyl-peptide cyclotransferase</fullName>
    </submittedName>
</protein>
<sequence length="362" mass="40236">MKLPISYLVSVCFLTLVSVSCQKSKDATSVSENQARPQIAILSKTTYNLGDTIPLQLSEPLTQVRVQIDSVSALVLRQTADSLAVSTSSAKQIGLHQLIVQGVRTNNAPYSDTLGIELWSDVSPAQLDYSVVKTYPHQASSFTQGLEFYKGALYESTGLNGQSKLMQVDLPTGAIIKSVPLGEQYFGEGITIVNDKIYQLTWTSNTCFQYTMDFVLAKTFSYPTQGWGLTHRDSTLILSDGSNRLYYYTPDFRRIGEVVVYDDKGPIMNLNELEYIDGYVFANIWQTNRIVQIDLASGKVVGNLNMERILPTSIDTKTNVLNGIAYQPQEKALYVTGKNWPTLSKIKLKQPLKKPETLVASR</sequence>
<dbReference type="PANTHER" id="PTHR31270">
    <property type="entry name" value="GLUTAMINYL-PEPTIDE CYCLOTRANSFERASE"/>
    <property type="match status" value="1"/>
</dbReference>
<dbReference type="InterPro" id="IPR007788">
    <property type="entry name" value="QCT"/>
</dbReference>
<organism evidence="1 2">
    <name type="scientific">Spirosoma soli</name>
    <dbReference type="NCBI Taxonomy" id="1770529"/>
    <lineage>
        <taxon>Bacteria</taxon>
        <taxon>Pseudomonadati</taxon>
        <taxon>Bacteroidota</taxon>
        <taxon>Cytophagia</taxon>
        <taxon>Cytophagales</taxon>
        <taxon>Cytophagaceae</taxon>
        <taxon>Spirosoma</taxon>
    </lineage>
</organism>
<dbReference type="Pfam" id="PF05096">
    <property type="entry name" value="Glu_cyclase_2"/>
    <property type="match status" value="1"/>
</dbReference>
<accession>A0ABW5MAY5</accession>
<name>A0ABW5MAY5_9BACT</name>
<dbReference type="PANTHER" id="PTHR31270:SF1">
    <property type="entry name" value="GLUTAMINYL-PEPTIDE CYCLOTRANSFERASE"/>
    <property type="match status" value="1"/>
</dbReference>
<reference evidence="2" key="1">
    <citation type="journal article" date="2019" name="Int. J. Syst. Evol. Microbiol.">
        <title>The Global Catalogue of Microorganisms (GCM) 10K type strain sequencing project: providing services to taxonomists for standard genome sequencing and annotation.</title>
        <authorList>
            <consortium name="The Broad Institute Genomics Platform"/>
            <consortium name="The Broad Institute Genome Sequencing Center for Infectious Disease"/>
            <person name="Wu L."/>
            <person name="Ma J."/>
        </authorList>
    </citation>
    <scope>NUCLEOTIDE SEQUENCE [LARGE SCALE GENOMIC DNA]</scope>
    <source>
        <strain evidence="2">KCTC 42805</strain>
    </source>
</reference>
<dbReference type="PROSITE" id="PS51257">
    <property type="entry name" value="PROKAR_LIPOPROTEIN"/>
    <property type="match status" value="1"/>
</dbReference>
<dbReference type="SUPFAM" id="SSF63829">
    <property type="entry name" value="Calcium-dependent phosphotriesterase"/>
    <property type="match status" value="1"/>
</dbReference>